<dbReference type="EnsemblMetazoa" id="GBRI010972-RA">
    <property type="protein sequence ID" value="GBRI010972-PA"/>
    <property type="gene ID" value="GBRI010972"/>
</dbReference>
<dbReference type="Gene3D" id="2.60.40.10">
    <property type="entry name" value="Immunoglobulins"/>
    <property type="match status" value="1"/>
</dbReference>
<dbReference type="PANTHER" id="PTHR22958">
    <property type="entry name" value="GLYCEROPHOSPHORYL DIESTER PHOSPHODIESTERASE"/>
    <property type="match status" value="1"/>
</dbReference>
<dbReference type="PROSITE" id="PS51166">
    <property type="entry name" value="CBM20"/>
    <property type="match status" value="1"/>
</dbReference>
<dbReference type="SUPFAM" id="SSF51695">
    <property type="entry name" value="PLC-like phosphodiesterases"/>
    <property type="match status" value="1"/>
</dbReference>
<dbReference type="InterPro" id="IPR030395">
    <property type="entry name" value="GP_PDE_dom"/>
</dbReference>
<dbReference type="InterPro" id="IPR057506">
    <property type="entry name" value="C2_GPCPD1"/>
</dbReference>
<dbReference type="InterPro" id="IPR051578">
    <property type="entry name" value="GDPD"/>
</dbReference>
<protein>
    <recommendedName>
        <fullName evidence="7">GP-PDE domain-containing protein</fullName>
    </recommendedName>
</protein>
<dbReference type="GO" id="GO:0046475">
    <property type="term" value="P:glycerophospholipid catabolic process"/>
    <property type="evidence" value="ECO:0007669"/>
    <property type="project" value="TreeGrafter"/>
</dbReference>
<evidence type="ECO:0000256" key="1">
    <source>
        <dbReference type="ARBA" id="ARBA00022801"/>
    </source>
</evidence>
<dbReference type="AlphaFoldDB" id="A0A1A9W9B0"/>
<evidence type="ECO:0000313" key="6">
    <source>
        <dbReference type="Proteomes" id="UP000091820"/>
    </source>
</evidence>
<dbReference type="Pfam" id="PF03009">
    <property type="entry name" value="GDPD"/>
    <property type="match status" value="1"/>
</dbReference>
<dbReference type="InterPro" id="IPR013784">
    <property type="entry name" value="Carb-bd-like_fold"/>
</dbReference>
<dbReference type="GO" id="GO:2001070">
    <property type="term" value="F:starch binding"/>
    <property type="evidence" value="ECO:0007669"/>
    <property type="project" value="InterPro"/>
</dbReference>
<dbReference type="PANTHER" id="PTHR22958:SF1">
    <property type="entry name" value="GLYCEROPHOSPHOCHOLINE PHOSPHODIESTERASE GPCPD1"/>
    <property type="match status" value="1"/>
</dbReference>
<dbReference type="Gene3D" id="3.20.20.190">
    <property type="entry name" value="Phosphatidylinositol (PI) phosphodiesterase"/>
    <property type="match status" value="1"/>
</dbReference>
<evidence type="ECO:0000259" key="3">
    <source>
        <dbReference type="PROSITE" id="PS51166"/>
    </source>
</evidence>
<name>A0A1A9W9B0_9MUSC</name>
<dbReference type="VEuPathDB" id="VectorBase:GBRI010972"/>
<dbReference type="STRING" id="37001.A0A1A9W9B0"/>
<dbReference type="InterPro" id="IPR017946">
    <property type="entry name" value="PLC-like_Pdiesterase_TIM-brl"/>
</dbReference>
<dbReference type="PROSITE" id="PS51704">
    <property type="entry name" value="GP_PDE"/>
    <property type="match status" value="1"/>
</dbReference>
<feature type="domain" description="GP-PDE" evidence="4">
    <location>
        <begin position="356"/>
        <end position="672"/>
    </location>
</feature>
<evidence type="ECO:0000313" key="5">
    <source>
        <dbReference type="EnsemblMetazoa" id="GBRI010972-PA"/>
    </source>
</evidence>
<dbReference type="SUPFAM" id="SSF49452">
    <property type="entry name" value="Starch-binding domain-like"/>
    <property type="match status" value="1"/>
</dbReference>
<feature type="domain" description="CBM20" evidence="3">
    <location>
        <begin position="31"/>
        <end position="142"/>
    </location>
</feature>
<accession>A0A1A9W9B0</accession>
<sequence length="707" mass="82137">MQRWFYADAESKCVKRARTPSPERVCKKSSPISLEDIPWKFCVDYKKPLCSNETLAIIGNIEVLGKWKPKHCLVMKEVKNGRWCVSLMLPRKEDIYYRYLVIGIDGKHRKIIRFWETHYEARCIKYSMSLGEEDGCYDVFGNINGEYQVDRGWVMFHSVMVQFKFFKAPFVLCEHSKPPLLYVKVQPLRMTQKKTSSNEDPQNEQMLDGSNALNAPSEDDPNELKTTFAFTEVVALKNNSSHFTYQPKFGTPCGPNDMLIFHMTLGNFPNTAYEIDFYSYPRKAASDIPPYHFGYLYIMPHQLNKSNGTLALSIMCGSKNRPIGTVLIDYLVIRPLPHDINMEETLMRYWNPSWINMQIGHRGCGKSHWRERDILRENTIKSIQMAYENGADMVEIDVQLTKDKVPILYHDLCLKFIPSDDIDIQKYDAFHFTLTKDEIFQIEKYKKDSGSNDVRIPLNQFTLAQLKAVKIHVPRRTTSEPNCSLNTKGNRPFVTLETVLKKIPGEIILNIDVKWPIRLENGGWVDCVVRDGDMNDFLDAILEIVLKYAKSRKIIFSAFNPDVATMLNLKQNKYPVFFLCQGAFLKMKHIDPRAHNLDNVVSFAHAMGFQGINVHVNQLLEYKDDFSFIRKAGLHLFTWGTRNRDEEFRRNLNIWNLDGIVYDRIHQYHTSQDLAGNIAYIELKEDERPLTTKERIKCDSKFAKCLK</sequence>
<proteinExistence type="predicted"/>
<organism evidence="5 6">
    <name type="scientific">Glossina brevipalpis</name>
    <dbReference type="NCBI Taxonomy" id="37001"/>
    <lineage>
        <taxon>Eukaryota</taxon>
        <taxon>Metazoa</taxon>
        <taxon>Ecdysozoa</taxon>
        <taxon>Arthropoda</taxon>
        <taxon>Hexapoda</taxon>
        <taxon>Insecta</taxon>
        <taxon>Pterygota</taxon>
        <taxon>Neoptera</taxon>
        <taxon>Endopterygota</taxon>
        <taxon>Diptera</taxon>
        <taxon>Brachycera</taxon>
        <taxon>Muscomorpha</taxon>
        <taxon>Hippoboscoidea</taxon>
        <taxon>Glossinidae</taxon>
        <taxon>Glossina</taxon>
    </lineage>
</organism>
<feature type="compositionally biased region" description="Polar residues" evidence="2">
    <location>
        <begin position="193"/>
        <end position="205"/>
    </location>
</feature>
<keyword evidence="6" id="KW-1185">Reference proteome</keyword>
<keyword evidence="1" id="KW-0378">Hydrolase</keyword>
<reference evidence="6" key="1">
    <citation type="submission" date="2014-03" db="EMBL/GenBank/DDBJ databases">
        <authorList>
            <person name="Aksoy S."/>
            <person name="Warren W."/>
            <person name="Wilson R.K."/>
        </authorList>
    </citation>
    <scope>NUCLEOTIDE SEQUENCE [LARGE SCALE GENOMIC DNA]</scope>
    <source>
        <strain evidence="6">IAEA</strain>
    </source>
</reference>
<evidence type="ECO:0000256" key="2">
    <source>
        <dbReference type="SAM" id="MobiDB-lite"/>
    </source>
</evidence>
<dbReference type="InterPro" id="IPR002044">
    <property type="entry name" value="CBM20"/>
</dbReference>
<dbReference type="Pfam" id="PF00686">
    <property type="entry name" value="CBM_20"/>
    <property type="match status" value="1"/>
</dbReference>
<dbReference type="InterPro" id="IPR013783">
    <property type="entry name" value="Ig-like_fold"/>
</dbReference>
<evidence type="ECO:0008006" key="7">
    <source>
        <dbReference type="Google" id="ProtNLM"/>
    </source>
</evidence>
<dbReference type="Proteomes" id="UP000091820">
    <property type="component" value="Unassembled WGS sequence"/>
</dbReference>
<feature type="region of interest" description="Disordered" evidence="2">
    <location>
        <begin position="192"/>
        <end position="220"/>
    </location>
</feature>
<dbReference type="GO" id="GO:0047389">
    <property type="term" value="F:glycerophosphocholine phosphodiesterase activity"/>
    <property type="evidence" value="ECO:0007669"/>
    <property type="project" value="TreeGrafter"/>
</dbReference>
<reference evidence="5" key="2">
    <citation type="submission" date="2020-05" db="UniProtKB">
        <authorList>
            <consortium name="EnsemblMetazoa"/>
        </authorList>
    </citation>
    <scope>IDENTIFICATION</scope>
    <source>
        <strain evidence="5">IAEA</strain>
    </source>
</reference>
<dbReference type="CDD" id="cd08572">
    <property type="entry name" value="GDPD_GDE5_like"/>
    <property type="match status" value="1"/>
</dbReference>
<dbReference type="Pfam" id="PF25329">
    <property type="entry name" value="C2_GDE1"/>
    <property type="match status" value="1"/>
</dbReference>
<evidence type="ECO:0000259" key="4">
    <source>
        <dbReference type="PROSITE" id="PS51704"/>
    </source>
</evidence>